<dbReference type="InterPro" id="IPR051608">
    <property type="entry name" value="RQC_Subunit_NEMF"/>
</dbReference>
<protein>
    <recommendedName>
        <fullName evidence="3">Fibronectin-binding domain-containing protein</fullName>
    </recommendedName>
</protein>
<dbReference type="PANTHER" id="PTHR15239:SF6">
    <property type="entry name" value="RIBOSOME QUALITY CONTROL COMPLEX SUBUNIT NEMF"/>
    <property type="match status" value="1"/>
</dbReference>
<proteinExistence type="predicted"/>
<dbReference type="AlphaFoldDB" id="A0A7J3QCN7"/>
<dbReference type="GO" id="GO:0072344">
    <property type="term" value="P:rescue of stalled ribosome"/>
    <property type="evidence" value="ECO:0007669"/>
    <property type="project" value="TreeGrafter"/>
</dbReference>
<organism evidence="2">
    <name type="scientific">Ignisphaera aggregans</name>
    <dbReference type="NCBI Taxonomy" id="334771"/>
    <lineage>
        <taxon>Archaea</taxon>
        <taxon>Thermoproteota</taxon>
        <taxon>Thermoprotei</taxon>
        <taxon>Desulfurococcales</taxon>
        <taxon>Desulfurococcaceae</taxon>
        <taxon>Ignisphaera</taxon>
    </lineage>
</organism>
<keyword evidence="1" id="KW-0175">Coiled coil</keyword>
<dbReference type="GO" id="GO:0043023">
    <property type="term" value="F:ribosomal large subunit binding"/>
    <property type="evidence" value="ECO:0007669"/>
    <property type="project" value="TreeGrafter"/>
</dbReference>
<evidence type="ECO:0000256" key="1">
    <source>
        <dbReference type="SAM" id="Coils"/>
    </source>
</evidence>
<accession>A0A7J3QCN7</accession>
<dbReference type="EMBL" id="DTET01000014">
    <property type="protein sequence ID" value="HGV66265.1"/>
    <property type="molecule type" value="Genomic_DNA"/>
</dbReference>
<evidence type="ECO:0008006" key="3">
    <source>
        <dbReference type="Google" id="ProtNLM"/>
    </source>
</evidence>
<evidence type="ECO:0000313" key="2">
    <source>
        <dbReference type="EMBL" id="HGV66265.1"/>
    </source>
</evidence>
<sequence length="434" mass="51231">MHPEVAQHYRRKNSMSWLDIKVWLQEEKEKILNAYIDEIYIIDNLIILKLKNVKYSKEFLLIIEPGKRINTSELKIRFKDEYIKSSSLWKSILKNCNITDIEQYDNERILFMNLKCYEKNRKIAIELLPRGVVAILDDNNTILLASKYKKMRDRIIMPKLKYILPPKPINIDYDNITADILKNLLLNDYNVVPSLVKSLDIPPEIAEAIDFLCKLNNKRVLELTSYEYECIAVKLKELLKSALEKPKPCIVYRDSIMIGFYSFIPIQFYEGNYNIEYLNSLNETIEKYFSESFKSLLISKKIQSVANEIEKLKNSVEMIDRNLTELKSKKENLENVLKVLNELYIDLENIHECVRNRVKNSKWEDVKKCSDFIINLSPDKGLYKVGIKNIEIELDVRKTFVENYYTLQKSIADLDKSIRRALEEKKNIEIKINE</sequence>
<name>A0A7J3QCN7_9CREN</name>
<reference evidence="2" key="1">
    <citation type="journal article" date="2020" name="mSystems">
        <title>Genome- and Community-Level Interaction Insights into Carbon Utilization and Element Cycling Functions of Hydrothermarchaeota in Hydrothermal Sediment.</title>
        <authorList>
            <person name="Zhou Z."/>
            <person name="Liu Y."/>
            <person name="Xu W."/>
            <person name="Pan J."/>
            <person name="Luo Z.H."/>
            <person name="Li M."/>
        </authorList>
    </citation>
    <scope>NUCLEOTIDE SEQUENCE [LARGE SCALE GENOMIC DNA]</scope>
    <source>
        <strain evidence="2">SpSt-721</strain>
    </source>
</reference>
<dbReference type="PANTHER" id="PTHR15239">
    <property type="entry name" value="NUCLEAR EXPORT MEDIATOR FACTOR NEMF"/>
    <property type="match status" value="1"/>
</dbReference>
<comment type="caution">
    <text evidence="2">The sequence shown here is derived from an EMBL/GenBank/DDBJ whole genome shotgun (WGS) entry which is preliminary data.</text>
</comment>
<gene>
    <name evidence="2" type="ORF">ENV02_00410</name>
</gene>
<dbReference type="GO" id="GO:1990112">
    <property type="term" value="C:RQC complex"/>
    <property type="evidence" value="ECO:0007669"/>
    <property type="project" value="TreeGrafter"/>
</dbReference>
<feature type="coiled-coil region" evidence="1">
    <location>
        <begin position="302"/>
        <end position="350"/>
    </location>
</feature>
<dbReference type="GO" id="GO:0000049">
    <property type="term" value="F:tRNA binding"/>
    <property type="evidence" value="ECO:0007669"/>
    <property type="project" value="TreeGrafter"/>
</dbReference>
<dbReference type="Gene3D" id="2.30.310.10">
    <property type="entry name" value="ibrinogen binding protein from staphylococcus aureus domain"/>
    <property type="match status" value="1"/>
</dbReference>